<evidence type="ECO:0000256" key="1">
    <source>
        <dbReference type="SAM" id="MobiDB-lite"/>
    </source>
</evidence>
<keyword evidence="3" id="KW-1185">Reference proteome</keyword>
<feature type="compositionally biased region" description="Polar residues" evidence="1">
    <location>
        <begin position="160"/>
        <end position="191"/>
    </location>
</feature>
<gene>
    <name evidence="2" type="ORF">Fcan01_02369</name>
</gene>
<dbReference type="STRING" id="158441.A0A226F0R0"/>
<dbReference type="OrthoDB" id="30931at2759"/>
<dbReference type="GO" id="GO:0045892">
    <property type="term" value="P:negative regulation of DNA-templated transcription"/>
    <property type="evidence" value="ECO:0007669"/>
    <property type="project" value="TreeGrafter"/>
</dbReference>
<comment type="caution">
    <text evidence="2">The sequence shown here is derived from an EMBL/GenBank/DDBJ whole genome shotgun (WGS) entry which is preliminary data.</text>
</comment>
<proteinExistence type="predicted"/>
<dbReference type="AlphaFoldDB" id="A0A226F0R0"/>
<feature type="region of interest" description="Disordered" evidence="1">
    <location>
        <begin position="160"/>
        <end position="195"/>
    </location>
</feature>
<dbReference type="GO" id="GO:0016514">
    <property type="term" value="C:SWI/SNF complex"/>
    <property type="evidence" value="ECO:0007669"/>
    <property type="project" value="TreeGrafter"/>
</dbReference>
<sequence length="365" mass="41474">MSDNSFNFDRPFPQGSNSEFRLQVPAQHQPNNTNAELAGSAHLSHYLIHENTPNYGYGSLNHINPTGTGTIFGASHYGEGTLDTTNFGSTFGVSTFRRTSSLLMHPQPQLSSMMMMDTRFEGPTPRHQQQCSSSASRSSLDAPSYYNRRNLSLLHSRDNTSNSKFQTQQNSWHHASNSHTDQTMTGTTQPLESDRDEDFSEKLIAFARYNRNITLIKEILSDVVMPDPRHFVTSSRLEALREQVRVLEEHYKKVDLELKDVQTACSERKRLFMESTAAFKTKYEPLCRPAVGIKTYSELFLKHYNQCKLDAERQQWEQTLAWAQQTAGTTTTPQHTIPDTRLADIFDNKTEYITDAGAESEETNV</sequence>
<name>A0A226F0R0_FOLCA</name>
<dbReference type="PANTHER" id="PTHR46232">
    <property type="entry name" value="SMARCE1 REGULATOR OF CHROMATIN"/>
    <property type="match status" value="1"/>
</dbReference>
<evidence type="ECO:0000313" key="3">
    <source>
        <dbReference type="Proteomes" id="UP000198287"/>
    </source>
</evidence>
<reference evidence="2 3" key="1">
    <citation type="submission" date="2015-12" db="EMBL/GenBank/DDBJ databases">
        <title>The genome of Folsomia candida.</title>
        <authorList>
            <person name="Faddeeva A."/>
            <person name="Derks M.F."/>
            <person name="Anvar Y."/>
            <person name="Smit S."/>
            <person name="Van Straalen N."/>
            <person name="Roelofs D."/>
        </authorList>
    </citation>
    <scope>NUCLEOTIDE SEQUENCE [LARGE SCALE GENOMIC DNA]</scope>
    <source>
        <strain evidence="2 3">VU population</strain>
        <tissue evidence="2">Whole body</tissue>
    </source>
</reference>
<dbReference type="GO" id="GO:0031492">
    <property type="term" value="F:nucleosomal DNA binding"/>
    <property type="evidence" value="ECO:0007669"/>
    <property type="project" value="TreeGrafter"/>
</dbReference>
<organism evidence="2 3">
    <name type="scientific">Folsomia candida</name>
    <name type="common">Springtail</name>
    <dbReference type="NCBI Taxonomy" id="158441"/>
    <lineage>
        <taxon>Eukaryota</taxon>
        <taxon>Metazoa</taxon>
        <taxon>Ecdysozoa</taxon>
        <taxon>Arthropoda</taxon>
        <taxon>Hexapoda</taxon>
        <taxon>Collembola</taxon>
        <taxon>Entomobryomorpha</taxon>
        <taxon>Isotomoidea</taxon>
        <taxon>Isotomidae</taxon>
        <taxon>Proisotominae</taxon>
        <taxon>Folsomia</taxon>
    </lineage>
</organism>
<dbReference type="PANTHER" id="PTHR46232:SF1">
    <property type="entry name" value="SWI_SNF-RELATED MATRIX-ASSOCIATED ACTIN-DEPENDENT REGULATOR OF CHROMATIN SUBFAMILY E MEMBER 1"/>
    <property type="match status" value="1"/>
</dbReference>
<dbReference type="EMBL" id="LNIX01000001">
    <property type="protein sequence ID" value="OXA62791.1"/>
    <property type="molecule type" value="Genomic_DNA"/>
</dbReference>
<dbReference type="Proteomes" id="UP000198287">
    <property type="component" value="Unassembled WGS sequence"/>
</dbReference>
<evidence type="ECO:0000313" key="2">
    <source>
        <dbReference type="EMBL" id="OXA62791.1"/>
    </source>
</evidence>
<accession>A0A226F0R0</accession>
<feature type="region of interest" description="Disordered" evidence="1">
    <location>
        <begin position="119"/>
        <end position="142"/>
    </location>
</feature>
<dbReference type="GO" id="GO:0016922">
    <property type="term" value="F:nuclear receptor binding"/>
    <property type="evidence" value="ECO:0007669"/>
    <property type="project" value="TreeGrafter"/>
</dbReference>
<protein>
    <submittedName>
        <fullName evidence="2">SWI/SNF-related matrix-associated actin-dependent regulator of chromatin subfamily E member 1</fullName>
    </submittedName>
</protein>